<feature type="domain" description="IclR-ED" evidence="5">
    <location>
        <begin position="75"/>
        <end position="235"/>
    </location>
</feature>
<dbReference type="SUPFAM" id="SSF46785">
    <property type="entry name" value="Winged helix' DNA-binding domain"/>
    <property type="match status" value="1"/>
</dbReference>
<organism evidence="6 7">
    <name type="scientific">Sphingomonas colocasiae</name>
    <dbReference type="NCBI Taxonomy" id="1848973"/>
    <lineage>
        <taxon>Bacteria</taxon>
        <taxon>Pseudomonadati</taxon>
        <taxon>Pseudomonadota</taxon>
        <taxon>Alphaproteobacteria</taxon>
        <taxon>Sphingomonadales</taxon>
        <taxon>Sphingomonadaceae</taxon>
        <taxon>Sphingomonas</taxon>
    </lineage>
</organism>
<dbReference type="PROSITE" id="PS51077">
    <property type="entry name" value="HTH_ICLR"/>
    <property type="match status" value="1"/>
</dbReference>
<dbReference type="PANTHER" id="PTHR10907:SF47">
    <property type="entry name" value="REGUCALCIN"/>
    <property type="match status" value="1"/>
</dbReference>
<dbReference type="InterPro" id="IPR036388">
    <property type="entry name" value="WH-like_DNA-bd_sf"/>
</dbReference>
<evidence type="ECO:0000256" key="2">
    <source>
        <dbReference type="ARBA" id="ARBA00023015"/>
    </source>
</evidence>
<evidence type="ECO:0000256" key="1">
    <source>
        <dbReference type="ARBA" id="ARBA00008853"/>
    </source>
</evidence>
<dbReference type="RefSeq" id="WP_222994005.1">
    <property type="nucleotide sequence ID" value="NZ_JAINVV010000017.1"/>
</dbReference>
<dbReference type="Gene3D" id="2.120.10.30">
    <property type="entry name" value="TolB, C-terminal domain"/>
    <property type="match status" value="1"/>
</dbReference>
<evidence type="ECO:0000256" key="3">
    <source>
        <dbReference type="ARBA" id="ARBA00023163"/>
    </source>
</evidence>
<dbReference type="InterPro" id="IPR036390">
    <property type="entry name" value="WH_DNA-bd_sf"/>
</dbReference>
<dbReference type="SUPFAM" id="SSF63829">
    <property type="entry name" value="Calcium-dependent phosphotriesterase"/>
    <property type="match status" value="1"/>
</dbReference>
<dbReference type="PRINTS" id="PR01790">
    <property type="entry name" value="SMP30FAMILY"/>
</dbReference>
<dbReference type="InterPro" id="IPR014757">
    <property type="entry name" value="Tscrpt_reg_IclR_C"/>
</dbReference>
<feature type="domain" description="HTH iclR-type" evidence="4">
    <location>
        <begin position="12"/>
        <end position="74"/>
    </location>
</feature>
<name>A0ABS7Q2C2_9SPHN</name>
<protein>
    <submittedName>
        <fullName evidence="6">SMP-30/gluconolactonase/LRE family protein</fullName>
    </submittedName>
</protein>
<dbReference type="Pfam" id="PF08450">
    <property type="entry name" value="SGL"/>
    <property type="match status" value="1"/>
</dbReference>
<dbReference type="Pfam" id="PF09339">
    <property type="entry name" value="HTH_IclR"/>
    <property type="match status" value="1"/>
</dbReference>
<keyword evidence="7" id="KW-1185">Reference proteome</keyword>
<dbReference type="SMART" id="SM00346">
    <property type="entry name" value="HTH_ICLR"/>
    <property type="match status" value="1"/>
</dbReference>
<dbReference type="InterPro" id="IPR013658">
    <property type="entry name" value="SGL"/>
</dbReference>
<dbReference type="InterPro" id="IPR029016">
    <property type="entry name" value="GAF-like_dom_sf"/>
</dbReference>
<evidence type="ECO:0000259" key="4">
    <source>
        <dbReference type="PROSITE" id="PS51077"/>
    </source>
</evidence>
<dbReference type="InterPro" id="IPR005471">
    <property type="entry name" value="Tscrpt_reg_IclR_N"/>
</dbReference>
<evidence type="ECO:0000313" key="6">
    <source>
        <dbReference type="EMBL" id="MBY8826394.1"/>
    </source>
</evidence>
<evidence type="ECO:0000259" key="5">
    <source>
        <dbReference type="PROSITE" id="PS51078"/>
    </source>
</evidence>
<proteinExistence type="inferred from homology"/>
<dbReference type="SUPFAM" id="SSF55781">
    <property type="entry name" value="GAF domain-like"/>
    <property type="match status" value="1"/>
</dbReference>
<comment type="caution">
    <text evidence="6">The sequence shown here is derived from an EMBL/GenBank/DDBJ whole genome shotgun (WGS) entry which is preliminary data.</text>
</comment>
<dbReference type="Gene3D" id="3.30.450.40">
    <property type="match status" value="2"/>
</dbReference>
<reference evidence="6 7" key="1">
    <citation type="submission" date="2021-08" db="EMBL/GenBank/DDBJ databases">
        <authorList>
            <person name="Tuo L."/>
        </authorList>
    </citation>
    <scope>NUCLEOTIDE SEQUENCE [LARGE SCALE GENOMIC DNA]</scope>
    <source>
        <strain evidence="6 7">JCM 31229</strain>
    </source>
</reference>
<keyword evidence="3" id="KW-0804">Transcription</keyword>
<dbReference type="PROSITE" id="PS51078">
    <property type="entry name" value="ICLR_ED"/>
    <property type="match status" value="1"/>
</dbReference>
<evidence type="ECO:0000313" key="7">
    <source>
        <dbReference type="Proteomes" id="UP000706039"/>
    </source>
</evidence>
<dbReference type="Gene3D" id="1.10.10.10">
    <property type="entry name" value="Winged helix-like DNA-binding domain superfamily/Winged helix DNA-binding domain"/>
    <property type="match status" value="1"/>
</dbReference>
<dbReference type="EMBL" id="JAINVV010000017">
    <property type="protein sequence ID" value="MBY8826394.1"/>
    <property type="molecule type" value="Genomic_DNA"/>
</dbReference>
<dbReference type="Proteomes" id="UP000706039">
    <property type="component" value="Unassembled WGS sequence"/>
</dbReference>
<dbReference type="InterPro" id="IPR011042">
    <property type="entry name" value="6-blade_b-propeller_TolB-like"/>
</dbReference>
<sequence>MHDLDEKQTGGANAVRRSLAVLRAVAEAGTDVTVAELVERLNLKKPTVHRLVAALVEEEFLQADSSPQRLRLGPLFLELAHSVWSRFDIRGAAAPELERLARATGHTARLLTRASDRLICVEAAHVGERVRALDVGSMEALRGSAAGLVVGAFSHADLREPDPEEALTKARYYAIDGDAVSAWRSVAAPVFDEHGEPVGAVAVTGPAHLLTDEQLHAFAPHVLEAARKTSRAAGGYPFAISPDEQGSDGRTAAVRPISRLPNLIGDSPLWVGDADTLYWIDILAPAILRLGADGKTESFAMPDVIGALVPRPDGQLIAAFSNSIAIFDPRTNTLGGRITVEGVHFGYRFNDGATDRRGRLWLGCADPSRAGAHGRLLRVEDDGTVTAELSGLGLPNGVVWSDCGSRVYLIDSAMRQLRAYRYDEDRGQFGDFELLHQFPAGGPRPAGLAMSPGGDLWTAIWDGWELVELNTAGEILDRIALPVPRPSGLRFTSDGRNLIVTSASVRLSPAQLLKAPLSGSVFICEV</sequence>
<keyword evidence="2" id="KW-0805">Transcription regulation</keyword>
<accession>A0ABS7Q2C2</accession>
<gene>
    <name evidence="6" type="ORF">K7G82_29085</name>
</gene>
<dbReference type="PANTHER" id="PTHR10907">
    <property type="entry name" value="REGUCALCIN"/>
    <property type="match status" value="1"/>
</dbReference>
<comment type="similarity">
    <text evidence="1">Belongs to the SMP-30/CGR1 family.</text>
</comment>
<dbReference type="InterPro" id="IPR005511">
    <property type="entry name" value="SMP-30"/>
</dbReference>
<dbReference type="Pfam" id="PF01614">
    <property type="entry name" value="IclR_C"/>
    <property type="match status" value="2"/>
</dbReference>